<dbReference type="HOGENOM" id="CLU_1036889_0_0_11"/>
<gene>
    <name evidence="3" type="ordered locus">CMS2962</name>
</gene>
<feature type="domain" description="Methyltransferase type 12" evidence="2">
    <location>
        <begin position="62"/>
        <end position="154"/>
    </location>
</feature>
<dbReference type="SUPFAM" id="SSF53335">
    <property type="entry name" value="S-adenosyl-L-methionine-dependent methyltransferases"/>
    <property type="match status" value="1"/>
</dbReference>
<reference evidence="3 4" key="1">
    <citation type="journal article" date="2008" name="J. Bacteriol.">
        <title>Genome of the actinomycete plant pathogen Clavibacter michiganensis subsp. sepedonicus suggests recent niche adaptation.</title>
        <authorList>
            <person name="Bentley S.D."/>
            <person name="Corton C."/>
            <person name="Brown S.E."/>
            <person name="Barron A."/>
            <person name="Clark L."/>
            <person name="Doggett J."/>
            <person name="Harris B."/>
            <person name="Ormond D."/>
            <person name="Quail M.A."/>
            <person name="May G."/>
            <person name="Francis D."/>
            <person name="Knudson D."/>
            <person name="Parkhill J."/>
            <person name="Ishimaru C.A."/>
        </authorList>
    </citation>
    <scope>NUCLEOTIDE SEQUENCE [LARGE SCALE GENOMIC DNA]</scope>
    <source>
        <strain evidence="4">ATCC 33113 / DSM 20744 / JCM 9667 / LMG 2889 / ICMP 2535 / C-1</strain>
    </source>
</reference>
<dbReference type="InterPro" id="IPR029063">
    <property type="entry name" value="SAM-dependent_MTases_sf"/>
</dbReference>
<accession>B0RCU3</accession>
<keyword evidence="4" id="KW-1185">Reference proteome</keyword>
<dbReference type="STRING" id="31964.CMS2962"/>
<proteinExistence type="predicted"/>
<dbReference type="CDD" id="cd02440">
    <property type="entry name" value="AdoMet_MTases"/>
    <property type="match status" value="1"/>
</dbReference>
<protein>
    <recommendedName>
        <fullName evidence="2">Methyltransferase type 12 domain-containing protein</fullName>
    </recommendedName>
</protein>
<sequence>MVTGGGRANARARAQRWFTDPELTPVSSAFDARESAASRDLSIGALVARHRAVHGRPPSTLLDVSCGAGELLATAAELLPGCRLLGIDISESAVARARERVPGADIRVGAAEEAAAYDAWPPLDAVMVHLSLGLWRDPSAGLARIVERLAADATLATVDIGRGGGSEPDDPLSAAYLRDQREASFTVGELRGLLRDAAPGARITVGTTGLAGLDATAPEIPAMLGDPAFLTMIRSAGARAASRGPSPEVLHGWVDVHGAPDGRRPATTLRPLPPAGGIDLGRLA</sequence>
<evidence type="ECO:0000313" key="4">
    <source>
        <dbReference type="Proteomes" id="UP000001318"/>
    </source>
</evidence>
<evidence type="ECO:0000259" key="2">
    <source>
        <dbReference type="Pfam" id="PF08242"/>
    </source>
</evidence>
<dbReference type="AlphaFoldDB" id="B0RCU3"/>
<dbReference type="eggNOG" id="COG2226">
    <property type="taxonomic scope" value="Bacteria"/>
</dbReference>
<evidence type="ECO:0000313" key="3">
    <source>
        <dbReference type="EMBL" id="CAQ03033.1"/>
    </source>
</evidence>
<feature type="region of interest" description="Disordered" evidence="1">
    <location>
        <begin position="261"/>
        <end position="284"/>
    </location>
</feature>
<dbReference type="InterPro" id="IPR013217">
    <property type="entry name" value="Methyltransf_12"/>
</dbReference>
<organism evidence="3 4">
    <name type="scientific">Clavibacter sepedonicus</name>
    <name type="common">Clavibacter michiganensis subsp. sepedonicus</name>
    <dbReference type="NCBI Taxonomy" id="31964"/>
    <lineage>
        <taxon>Bacteria</taxon>
        <taxon>Bacillati</taxon>
        <taxon>Actinomycetota</taxon>
        <taxon>Actinomycetes</taxon>
        <taxon>Micrococcales</taxon>
        <taxon>Microbacteriaceae</taxon>
        <taxon>Clavibacter</taxon>
    </lineage>
</organism>
<dbReference type="Proteomes" id="UP000001318">
    <property type="component" value="Chromosome"/>
</dbReference>
<dbReference type="Pfam" id="PF08242">
    <property type="entry name" value="Methyltransf_12"/>
    <property type="match status" value="1"/>
</dbReference>
<name>B0RCU3_CLASE</name>
<evidence type="ECO:0000256" key="1">
    <source>
        <dbReference type="SAM" id="MobiDB-lite"/>
    </source>
</evidence>
<dbReference type="Gene3D" id="3.40.50.150">
    <property type="entry name" value="Vaccinia Virus protein VP39"/>
    <property type="match status" value="1"/>
</dbReference>
<dbReference type="EMBL" id="AM849034">
    <property type="protein sequence ID" value="CAQ03033.1"/>
    <property type="molecule type" value="Genomic_DNA"/>
</dbReference>
<dbReference type="KEGG" id="cms:CMS2962"/>